<feature type="domain" description="HPt" evidence="1">
    <location>
        <begin position="32"/>
        <end position="99"/>
    </location>
</feature>
<dbReference type="EMBL" id="VJXX01000001">
    <property type="protein sequence ID" value="MPY10209.1"/>
    <property type="molecule type" value="Genomic_DNA"/>
</dbReference>
<dbReference type="AlphaFoldDB" id="A0A7X1TMZ0"/>
<sequence>MTVQGPYPSYPIDSAVLEQFVAETSTEAVAAFVASFVDLAPERLRRIRRACATRETEQAVIALLSLRSSAAMIGADRLVGATSALLRVLRSAPRPWAAIDDAVEHQVGAAVDEVLLALTGRTGWSG</sequence>
<protein>
    <submittedName>
        <fullName evidence="2">Hpt domain-containing protein</fullName>
    </submittedName>
</protein>
<dbReference type="RefSeq" id="WP_152812932.1">
    <property type="nucleotide sequence ID" value="NZ_VJXX01000001.1"/>
</dbReference>
<proteinExistence type="predicted"/>
<evidence type="ECO:0000259" key="1">
    <source>
        <dbReference type="Pfam" id="PF01627"/>
    </source>
</evidence>
<evidence type="ECO:0000313" key="2">
    <source>
        <dbReference type="EMBL" id="MPY10209.1"/>
    </source>
</evidence>
<keyword evidence="3" id="KW-1185">Reference proteome</keyword>
<dbReference type="SUPFAM" id="SSF47226">
    <property type="entry name" value="Histidine-containing phosphotransfer domain, HPT domain"/>
    <property type="match status" value="1"/>
</dbReference>
<dbReference type="InterPro" id="IPR008207">
    <property type="entry name" value="Sig_transdc_His_kin_Hpt_dom"/>
</dbReference>
<name>A0A7X1TMZ0_9MICC</name>
<dbReference type="Pfam" id="PF01627">
    <property type="entry name" value="Hpt"/>
    <property type="match status" value="1"/>
</dbReference>
<reference evidence="3" key="1">
    <citation type="submission" date="2019-07" db="EMBL/GenBank/DDBJ databases">
        <title>Arthrobacter KR32 sp. nov., isolated from mountain cheese made of cows milk.</title>
        <authorList>
            <person name="Flegler A."/>
        </authorList>
    </citation>
    <scope>NUCLEOTIDE SEQUENCE [LARGE SCALE GENOMIC DNA]</scope>
    <source>
        <strain evidence="3">KR32</strain>
    </source>
</reference>
<dbReference type="GO" id="GO:0000160">
    <property type="term" value="P:phosphorelay signal transduction system"/>
    <property type="evidence" value="ECO:0007669"/>
    <property type="project" value="InterPro"/>
</dbReference>
<organism evidence="2 3">
    <name type="scientific">Arthrobacter bussei</name>
    <dbReference type="NCBI Taxonomy" id="2594179"/>
    <lineage>
        <taxon>Bacteria</taxon>
        <taxon>Bacillati</taxon>
        <taxon>Actinomycetota</taxon>
        <taxon>Actinomycetes</taxon>
        <taxon>Micrococcales</taxon>
        <taxon>Micrococcaceae</taxon>
        <taxon>Arthrobacter</taxon>
    </lineage>
</organism>
<accession>A0A7X1TMZ0</accession>
<dbReference type="Proteomes" id="UP000326464">
    <property type="component" value="Unassembled WGS sequence"/>
</dbReference>
<dbReference type="Gene3D" id="1.20.120.160">
    <property type="entry name" value="HPT domain"/>
    <property type="match status" value="1"/>
</dbReference>
<evidence type="ECO:0000313" key="3">
    <source>
        <dbReference type="Proteomes" id="UP000326464"/>
    </source>
</evidence>
<gene>
    <name evidence="2" type="ORF">FNH21_05655</name>
</gene>
<dbReference type="InterPro" id="IPR036641">
    <property type="entry name" value="HPT_dom_sf"/>
</dbReference>
<comment type="caution">
    <text evidence="2">The sequence shown here is derived from an EMBL/GenBank/DDBJ whole genome shotgun (WGS) entry which is preliminary data.</text>
</comment>